<sequence length="70" mass="8021">MHVVVFAKALYKQIDERVEMISEQLVLGAASSLEQYRQMVGEIQGLNHSREMLKALLERSDDDVEDTLRS</sequence>
<accession>A0A6J5RDL1</accession>
<reference evidence="1" key="1">
    <citation type="submission" date="2020-05" db="EMBL/GenBank/DDBJ databases">
        <authorList>
            <person name="Chiriac C."/>
            <person name="Salcher M."/>
            <person name="Ghai R."/>
            <person name="Kavagutti S V."/>
        </authorList>
    </citation>
    <scope>NUCLEOTIDE SEQUENCE</scope>
</reference>
<protein>
    <submittedName>
        <fullName evidence="1">Uncharacterized protein</fullName>
    </submittedName>
</protein>
<evidence type="ECO:0000313" key="1">
    <source>
        <dbReference type="EMBL" id="CAB4190565.1"/>
    </source>
</evidence>
<proteinExistence type="predicted"/>
<gene>
    <name evidence="1" type="ORF">UFOVP1202_66</name>
</gene>
<organism evidence="1">
    <name type="scientific">uncultured Caudovirales phage</name>
    <dbReference type="NCBI Taxonomy" id="2100421"/>
    <lineage>
        <taxon>Viruses</taxon>
        <taxon>Duplodnaviria</taxon>
        <taxon>Heunggongvirae</taxon>
        <taxon>Uroviricota</taxon>
        <taxon>Caudoviricetes</taxon>
        <taxon>Peduoviridae</taxon>
        <taxon>Maltschvirus</taxon>
        <taxon>Maltschvirus maltsch</taxon>
    </lineage>
</organism>
<name>A0A6J5RDL1_9CAUD</name>
<dbReference type="EMBL" id="LR797147">
    <property type="protein sequence ID" value="CAB4190565.1"/>
    <property type="molecule type" value="Genomic_DNA"/>
</dbReference>